<dbReference type="Proteomes" id="UP000255523">
    <property type="component" value="Unassembled WGS sequence"/>
</dbReference>
<keyword evidence="11" id="KW-0808">Transferase</keyword>
<accession>A0A380LKY6</accession>
<keyword evidence="13" id="KW-1185">Reference proteome</keyword>
<dbReference type="GO" id="GO:0005737">
    <property type="term" value="C:cytoplasm"/>
    <property type="evidence" value="ECO:0007669"/>
    <property type="project" value="UniProtKB-SubCell"/>
</dbReference>
<dbReference type="PANTHER" id="PTHR33540">
    <property type="entry name" value="TRNA THREONYLCARBAMOYLADENOSINE BIOSYNTHESIS PROTEIN TSAE"/>
    <property type="match status" value="1"/>
</dbReference>
<evidence type="ECO:0000256" key="5">
    <source>
        <dbReference type="ARBA" id="ARBA00022694"/>
    </source>
</evidence>
<dbReference type="STRING" id="1123313.GCA_000420345_01172"/>
<evidence type="ECO:0000256" key="7">
    <source>
        <dbReference type="ARBA" id="ARBA00022741"/>
    </source>
</evidence>
<comment type="similarity">
    <text evidence="2">Belongs to the TsaE family.</text>
</comment>
<keyword evidence="6" id="KW-0479">Metal-binding</keyword>
<evidence type="ECO:0000313" key="11">
    <source>
        <dbReference type="EMBL" id="RGD73481.1"/>
    </source>
</evidence>
<dbReference type="GO" id="GO:0016740">
    <property type="term" value="F:transferase activity"/>
    <property type="evidence" value="ECO:0007669"/>
    <property type="project" value="UniProtKB-KW"/>
</dbReference>
<protein>
    <recommendedName>
        <fullName evidence="3">tRNA threonylcarbamoyladenosine biosynthesis protein TsaE</fullName>
    </recommendedName>
    <alternativeName>
        <fullName evidence="10">t(6)A37 threonylcarbamoyladenosine biosynthesis protein TsaE</fullName>
    </alternativeName>
</protein>
<dbReference type="Gene3D" id="3.40.50.300">
    <property type="entry name" value="P-loop containing nucleotide triphosphate hydrolases"/>
    <property type="match status" value="1"/>
</dbReference>
<dbReference type="Pfam" id="PF02367">
    <property type="entry name" value="TsaE"/>
    <property type="match status" value="1"/>
</dbReference>
<dbReference type="PANTHER" id="PTHR33540:SF2">
    <property type="entry name" value="TRNA THREONYLCARBAMOYLADENOSINE BIOSYNTHESIS PROTEIN TSAE"/>
    <property type="match status" value="1"/>
</dbReference>
<dbReference type="EMBL" id="UHFX01000003">
    <property type="protein sequence ID" value="SUO04564.1"/>
    <property type="molecule type" value="Genomic_DNA"/>
</dbReference>
<dbReference type="InterPro" id="IPR027417">
    <property type="entry name" value="P-loop_NTPase"/>
</dbReference>
<dbReference type="RefSeq" id="WP_022790024.1">
    <property type="nucleotide sequence ID" value="NZ_CALCIP010000017.1"/>
</dbReference>
<organism evidence="12 13">
    <name type="scientific">Faecalicoccus pleomorphus</name>
    <dbReference type="NCBI Taxonomy" id="1323"/>
    <lineage>
        <taxon>Bacteria</taxon>
        <taxon>Bacillati</taxon>
        <taxon>Bacillota</taxon>
        <taxon>Erysipelotrichia</taxon>
        <taxon>Erysipelotrichales</taxon>
        <taxon>Erysipelotrichaceae</taxon>
        <taxon>Faecalicoccus</taxon>
    </lineage>
</organism>
<evidence type="ECO:0000256" key="9">
    <source>
        <dbReference type="ARBA" id="ARBA00022842"/>
    </source>
</evidence>
<dbReference type="GO" id="GO:0005524">
    <property type="term" value="F:ATP binding"/>
    <property type="evidence" value="ECO:0007669"/>
    <property type="project" value="UniProtKB-KW"/>
</dbReference>
<evidence type="ECO:0000313" key="13">
    <source>
        <dbReference type="Proteomes" id="UP000255523"/>
    </source>
</evidence>
<evidence type="ECO:0000256" key="8">
    <source>
        <dbReference type="ARBA" id="ARBA00022840"/>
    </source>
</evidence>
<evidence type="ECO:0000256" key="1">
    <source>
        <dbReference type="ARBA" id="ARBA00004496"/>
    </source>
</evidence>
<dbReference type="EMBL" id="QUSK01000030">
    <property type="protein sequence ID" value="RGD73481.1"/>
    <property type="molecule type" value="Genomic_DNA"/>
</dbReference>
<evidence type="ECO:0000256" key="3">
    <source>
        <dbReference type="ARBA" id="ARBA00019010"/>
    </source>
</evidence>
<dbReference type="AlphaFoldDB" id="A0A380LKY6"/>
<dbReference type="NCBIfam" id="TIGR00150">
    <property type="entry name" value="T6A_YjeE"/>
    <property type="match status" value="1"/>
</dbReference>
<reference evidence="12 13" key="1">
    <citation type="submission" date="2018-06" db="EMBL/GenBank/DDBJ databases">
        <authorList>
            <consortium name="Pathogen Informatics"/>
            <person name="Doyle S."/>
        </authorList>
    </citation>
    <scope>NUCLEOTIDE SEQUENCE [LARGE SCALE GENOMIC DNA]</scope>
    <source>
        <strain evidence="12 13">NCTC11087</strain>
    </source>
</reference>
<keyword evidence="5" id="KW-0819">tRNA processing</keyword>
<keyword evidence="8" id="KW-0067">ATP-binding</keyword>
<gene>
    <name evidence="12" type="primary">ydiB</name>
    <name evidence="11" type="synonym">tsaE</name>
    <name evidence="11" type="ORF">DXC78_11190</name>
    <name evidence="12" type="ORF">NCTC11087_01485</name>
</gene>
<evidence type="ECO:0000256" key="6">
    <source>
        <dbReference type="ARBA" id="ARBA00022723"/>
    </source>
</evidence>
<comment type="subcellular location">
    <subcellularLocation>
        <location evidence="1">Cytoplasm</location>
    </subcellularLocation>
</comment>
<evidence type="ECO:0000256" key="2">
    <source>
        <dbReference type="ARBA" id="ARBA00007599"/>
    </source>
</evidence>
<dbReference type="InterPro" id="IPR003442">
    <property type="entry name" value="T6A_TsaE"/>
</dbReference>
<sequence length="150" mass="16614">MRIEIHSIEETQALAQAIARLCQNKHVVITLDGDLGAGKTTWTKAFGKALGVTSTINSPTFTILKSYTQGNGQPLHHIDAYRLEGASQDLGFEDCFDEGITVVEWSQFIQDQLPEDRLSLSFEEGIDENRVITMEAKGDVSKSILEGYHD</sequence>
<dbReference type="OrthoDB" id="9815896at2"/>
<dbReference type="GO" id="GO:0046872">
    <property type="term" value="F:metal ion binding"/>
    <property type="evidence" value="ECO:0007669"/>
    <property type="project" value="UniProtKB-KW"/>
</dbReference>
<evidence type="ECO:0000313" key="12">
    <source>
        <dbReference type="EMBL" id="SUO04564.1"/>
    </source>
</evidence>
<dbReference type="SUPFAM" id="SSF52540">
    <property type="entry name" value="P-loop containing nucleoside triphosphate hydrolases"/>
    <property type="match status" value="1"/>
</dbReference>
<keyword evidence="9" id="KW-0460">Magnesium</keyword>
<keyword evidence="7" id="KW-0547">Nucleotide-binding</keyword>
<keyword evidence="4" id="KW-0963">Cytoplasm</keyword>
<reference evidence="11 14" key="2">
    <citation type="submission" date="2018-08" db="EMBL/GenBank/DDBJ databases">
        <title>A genome reference for cultivated species of the human gut microbiota.</title>
        <authorList>
            <person name="Zou Y."/>
            <person name="Xue W."/>
            <person name="Luo G."/>
        </authorList>
    </citation>
    <scope>NUCLEOTIDE SEQUENCE [LARGE SCALE GENOMIC DNA]</scope>
    <source>
        <strain evidence="11 14">TF08-11</strain>
    </source>
</reference>
<proteinExistence type="inferred from homology"/>
<dbReference type="Proteomes" id="UP000260721">
    <property type="component" value="Unassembled WGS sequence"/>
</dbReference>
<evidence type="ECO:0000256" key="10">
    <source>
        <dbReference type="ARBA" id="ARBA00032441"/>
    </source>
</evidence>
<name>A0A380LKY6_9FIRM</name>
<evidence type="ECO:0000256" key="4">
    <source>
        <dbReference type="ARBA" id="ARBA00022490"/>
    </source>
</evidence>
<dbReference type="GO" id="GO:0002949">
    <property type="term" value="P:tRNA threonylcarbamoyladenosine modification"/>
    <property type="evidence" value="ECO:0007669"/>
    <property type="project" value="InterPro"/>
</dbReference>
<evidence type="ECO:0000313" key="14">
    <source>
        <dbReference type="Proteomes" id="UP000260721"/>
    </source>
</evidence>
<dbReference type="GeneID" id="77462435"/>